<sequence>MHVRSNSAVEHAAPLAARLRGDLIAPDDPGYDEARRVWNRMIDKRPAAIARCADAEDVAAAVRHAAARGLPLAVRGGGHNVAGTAVVDDGLVVDLSAMRGVHIDASGRTVHVEGGATWADVDRVTAPLGRATPGGVVSETGVAGLALSGGVSHQRRRDGMTVDNLVSADVVLADGRRVRASAEEHPDLHWALRGGGGNFGVVTSFELRLHQLGPQVFTLNVAYPLEAAARVLRDWRDAVADAPDELSTAGLIWSLPVVEELPAGLRGLPYVGLSGMWAGDPAEGERATRGLRELTAPLIDMSATIDYLDFQRSLDPFFGAGPRRYWKALYLDGFPGAAIDATVERSARRPSNDTLVIVRHCGGAISRVGAAETAFGDRSSEWMLSVDSTWHDPIDDAVNIAYTREFWNAALPWSDGKTYFNFPGLFEEGDAAVRDSYGANHARLEEIKAAYDPDNRFRLNQNIRAVAAQRGGRP</sequence>
<evidence type="ECO:0000256" key="2">
    <source>
        <dbReference type="ARBA" id="ARBA00005466"/>
    </source>
</evidence>
<dbReference type="InterPro" id="IPR006093">
    <property type="entry name" value="Oxy_OxRdtase_FAD_BS"/>
</dbReference>
<evidence type="ECO:0000259" key="6">
    <source>
        <dbReference type="PROSITE" id="PS51387"/>
    </source>
</evidence>
<evidence type="ECO:0000256" key="3">
    <source>
        <dbReference type="ARBA" id="ARBA00022630"/>
    </source>
</evidence>
<keyword evidence="4" id="KW-0274">FAD</keyword>
<dbReference type="InterPro" id="IPR016164">
    <property type="entry name" value="FAD-linked_Oxase-like_C"/>
</dbReference>
<dbReference type="PROSITE" id="PS00862">
    <property type="entry name" value="OX2_COVAL_FAD"/>
    <property type="match status" value="1"/>
</dbReference>
<evidence type="ECO:0000313" key="7">
    <source>
        <dbReference type="EMBL" id="MBB4665105.1"/>
    </source>
</evidence>
<name>A0A840IL95_9ACTN</name>
<dbReference type="InterPro" id="IPR016166">
    <property type="entry name" value="FAD-bd_PCMH"/>
</dbReference>
<dbReference type="InterPro" id="IPR012951">
    <property type="entry name" value="BBE"/>
</dbReference>
<reference evidence="7 8" key="1">
    <citation type="submission" date="2020-08" db="EMBL/GenBank/DDBJ databases">
        <title>Genomic Encyclopedia of Archaeal and Bacterial Type Strains, Phase II (KMG-II): from individual species to whole genera.</title>
        <authorList>
            <person name="Goeker M."/>
        </authorList>
    </citation>
    <scope>NUCLEOTIDE SEQUENCE [LARGE SCALE GENOMIC DNA]</scope>
    <source>
        <strain evidence="7 8">DSM 23288</strain>
    </source>
</reference>
<feature type="domain" description="FAD-binding PCMH-type" evidence="6">
    <location>
        <begin position="42"/>
        <end position="212"/>
    </location>
</feature>
<comment type="caution">
    <text evidence="7">The sequence shown here is derived from an EMBL/GenBank/DDBJ whole genome shotgun (WGS) entry which is preliminary data.</text>
</comment>
<dbReference type="RefSeq" id="WP_183345739.1">
    <property type="nucleotide sequence ID" value="NZ_JACHNU010000011.1"/>
</dbReference>
<keyword evidence="5" id="KW-0560">Oxidoreductase</keyword>
<dbReference type="Pfam" id="PF08031">
    <property type="entry name" value="BBE"/>
    <property type="match status" value="1"/>
</dbReference>
<evidence type="ECO:0000313" key="8">
    <source>
        <dbReference type="Proteomes" id="UP000585272"/>
    </source>
</evidence>
<dbReference type="InterPro" id="IPR016169">
    <property type="entry name" value="FAD-bd_PCMH_sub2"/>
</dbReference>
<evidence type="ECO:0000256" key="4">
    <source>
        <dbReference type="ARBA" id="ARBA00022827"/>
    </source>
</evidence>
<dbReference type="Proteomes" id="UP000585272">
    <property type="component" value="Unassembled WGS sequence"/>
</dbReference>
<keyword evidence="3" id="KW-0285">Flavoprotein</keyword>
<proteinExistence type="inferred from homology"/>
<dbReference type="EMBL" id="JACHNU010000011">
    <property type="protein sequence ID" value="MBB4665105.1"/>
    <property type="molecule type" value="Genomic_DNA"/>
</dbReference>
<dbReference type="InterPro" id="IPR050416">
    <property type="entry name" value="FAD-linked_Oxidoreductase"/>
</dbReference>
<dbReference type="SUPFAM" id="SSF56176">
    <property type="entry name" value="FAD-binding/transporter-associated domain-like"/>
    <property type="match status" value="1"/>
</dbReference>
<dbReference type="Gene3D" id="3.30.465.10">
    <property type="match status" value="1"/>
</dbReference>
<dbReference type="InterPro" id="IPR036318">
    <property type="entry name" value="FAD-bd_PCMH-like_sf"/>
</dbReference>
<comment type="cofactor">
    <cofactor evidence="1">
        <name>FAD</name>
        <dbReference type="ChEBI" id="CHEBI:57692"/>
    </cofactor>
</comment>
<dbReference type="InterPro" id="IPR016167">
    <property type="entry name" value="FAD-bd_PCMH_sub1"/>
</dbReference>
<dbReference type="PANTHER" id="PTHR42973">
    <property type="entry name" value="BINDING OXIDOREDUCTASE, PUTATIVE (AFU_ORTHOLOGUE AFUA_1G17690)-RELATED"/>
    <property type="match status" value="1"/>
</dbReference>
<dbReference type="PROSITE" id="PS51387">
    <property type="entry name" value="FAD_PCMH"/>
    <property type="match status" value="1"/>
</dbReference>
<dbReference type="Gene3D" id="3.30.43.10">
    <property type="entry name" value="Uridine Diphospho-n-acetylenolpyruvylglucosamine Reductase, domain 2"/>
    <property type="match status" value="1"/>
</dbReference>
<accession>A0A840IL95</accession>
<dbReference type="InterPro" id="IPR006094">
    <property type="entry name" value="Oxid_FAD_bind_N"/>
</dbReference>
<dbReference type="AlphaFoldDB" id="A0A840IL95"/>
<dbReference type="Pfam" id="PF01565">
    <property type="entry name" value="FAD_binding_4"/>
    <property type="match status" value="1"/>
</dbReference>
<protein>
    <submittedName>
        <fullName evidence="7">FAD/FMN-containing dehydrogenase</fullName>
    </submittedName>
</protein>
<evidence type="ECO:0000256" key="5">
    <source>
        <dbReference type="ARBA" id="ARBA00023002"/>
    </source>
</evidence>
<gene>
    <name evidence="7" type="ORF">BDZ31_004726</name>
</gene>
<dbReference type="SUPFAM" id="SSF55103">
    <property type="entry name" value="FAD-linked oxidases, C-terminal domain"/>
    <property type="match status" value="1"/>
</dbReference>
<dbReference type="GO" id="GO:0071949">
    <property type="term" value="F:FAD binding"/>
    <property type="evidence" value="ECO:0007669"/>
    <property type="project" value="InterPro"/>
</dbReference>
<dbReference type="PANTHER" id="PTHR42973:SF39">
    <property type="entry name" value="FAD-BINDING PCMH-TYPE DOMAIN-CONTAINING PROTEIN"/>
    <property type="match status" value="1"/>
</dbReference>
<comment type="similarity">
    <text evidence="2">Belongs to the oxygen-dependent FAD-linked oxidoreductase family.</text>
</comment>
<dbReference type="GO" id="GO:0016491">
    <property type="term" value="F:oxidoreductase activity"/>
    <property type="evidence" value="ECO:0007669"/>
    <property type="project" value="UniProtKB-KW"/>
</dbReference>
<dbReference type="Gene3D" id="3.40.462.20">
    <property type="match status" value="1"/>
</dbReference>
<organism evidence="7 8">
    <name type="scientific">Conexibacter arvalis</name>
    <dbReference type="NCBI Taxonomy" id="912552"/>
    <lineage>
        <taxon>Bacteria</taxon>
        <taxon>Bacillati</taxon>
        <taxon>Actinomycetota</taxon>
        <taxon>Thermoleophilia</taxon>
        <taxon>Solirubrobacterales</taxon>
        <taxon>Conexibacteraceae</taxon>
        <taxon>Conexibacter</taxon>
    </lineage>
</organism>
<evidence type="ECO:0000256" key="1">
    <source>
        <dbReference type="ARBA" id="ARBA00001974"/>
    </source>
</evidence>
<keyword evidence="8" id="KW-1185">Reference proteome</keyword>